<evidence type="ECO:0000313" key="5">
    <source>
        <dbReference type="Proteomes" id="UP000034076"/>
    </source>
</evidence>
<dbReference type="SUPFAM" id="SSF55729">
    <property type="entry name" value="Acyl-CoA N-acyltransferases (Nat)"/>
    <property type="match status" value="1"/>
</dbReference>
<dbReference type="RefSeq" id="WP_052740202.1">
    <property type="nucleotide sequence ID" value="NZ_CAUERS010000055.1"/>
</dbReference>
<dbReference type="AlphaFoldDB" id="A0A0M2NIK7"/>
<protein>
    <submittedName>
        <fullName evidence="4">GCN5-related N-acetyltransferase</fullName>
    </submittedName>
</protein>
<dbReference type="PANTHER" id="PTHR43877:SF2">
    <property type="entry name" value="AMINOALKYLPHOSPHONATE N-ACETYLTRANSFERASE-RELATED"/>
    <property type="match status" value="1"/>
</dbReference>
<dbReference type="Gene3D" id="3.40.630.30">
    <property type="match status" value="1"/>
</dbReference>
<reference evidence="4 5" key="1">
    <citation type="submission" date="2015-04" db="EMBL/GenBank/DDBJ databases">
        <title>Draft genome sequence of bacteremic isolate Catabacter hongkongensis type strain HKU16T.</title>
        <authorList>
            <person name="Lau S.K."/>
            <person name="Teng J.L."/>
            <person name="Huang Y."/>
            <person name="Curreem S.O."/>
            <person name="Tsui S.K."/>
            <person name="Woo P.C."/>
        </authorList>
    </citation>
    <scope>NUCLEOTIDE SEQUENCE [LARGE SCALE GENOMIC DNA]</scope>
    <source>
        <strain evidence="4 5">HKU16</strain>
    </source>
</reference>
<sequence length="175" mass="19823">MMDQITLVKATDADAQEILDITRLAFDLYAQEIRKRESVAALYETIDDVLSDIHNKNVIVARIDDEMVGSVRFEILSDGIAYLSRFSIDPQAQNLGIGGLLLEKVKIECLAMGVRAITLHTASKMRSTVAFYLKNGYYIHSISRDSDYIRALMVNEICEMDEMYDYESVCARAKH</sequence>
<dbReference type="PANTHER" id="PTHR43877">
    <property type="entry name" value="AMINOALKYLPHOSPHONATE N-ACETYLTRANSFERASE-RELATED-RELATED"/>
    <property type="match status" value="1"/>
</dbReference>
<evidence type="ECO:0000259" key="3">
    <source>
        <dbReference type="PROSITE" id="PS51186"/>
    </source>
</evidence>
<dbReference type="InterPro" id="IPR050832">
    <property type="entry name" value="Bact_Acetyltransf"/>
</dbReference>
<proteinExistence type="predicted"/>
<dbReference type="Proteomes" id="UP000034076">
    <property type="component" value="Unassembled WGS sequence"/>
</dbReference>
<dbReference type="PROSITE" id="PS51186">
    <property type="entry name" value="GNAT"/>
    <property type="match status" value="1"/>
</dbReference>
<name>A0A0M2NIK7_9FIRM</name>
<evidence type="ECO:0000256" key="2">
    <source>
        <dbReference type="ARBA" id="ARBA00023315"/>
    </source>
</evidence>
<dbReference type="InterPro" id="IPR000182">
    <property type="entry name" value="GNAT_dom"/>
</dbReference>
<dbReference type="Pfam" id="PF00583">
    <property type="entry name" value="Acetyltransf_1"/>
    <property type="match status" value="1"/>
</dbReference>
<dbReference type="OrthoDB" id="2111574at2"/>
<accession>A0A0M2NIK7</accession>
<dbReference type="STRING" id="270498.CHK_0500"/>
<keyword evidence="2" id="KW-0012">Acyltransferase</keyword>
<comment type="caution">
    <text evidence="4">The sequence shown here is derived from an EMBL/GenBank/DDBJ whole genome shotgun (WGS) entry which is preliminary data.</text>
</comment>
<evidence type="ECO:0000313" key="4">
    <source>
        <dbReference type="EMBL" id="KKI51983.1"/>
    </source>
</evidence>
<dbReference type="EMBL" id="LAYJ01000047">
    <property type="protein sequence ID" value="KKI51983.1"/>
    <property type="molecule type" value="Genomic_DNA"/>
</dbReference>
<organism evidence="4 5">
    <name type="scientific">Christensenella hongkongensis</name>
    <dbReference type="NCBI Taxonomy" id="270498"/>
    <lineage>
        <taxon>Bacteria</taxon>
        <taxon>Bacillati</taxon>
        <taxon>Bacillota</taxon>
        <taxon>Clostridia</taxon>
        <taxon>Christensenellales</taxon>
        <taxon>Christensenellaceae</taxon>
        <taxon>Christensenella</taxon>
    </lineage>
</organism>
<feature type="domain" description="N-acetyltransferase" evidence="3">
    <location>
        <begin position="5"/>
        <end position="161"/>
    </location>
</feature>
<dbReference type="GO" id="GO:0016747">
    <property type="term" value="F:acyltransferase activity, transferring groups other than amino-acyl groups"/>
    <property type="evidence" value="ECO:0007669"/>
    <property type="project" value="InterPro"/>
</dbReference>
<keyword evidence="5" id="KW-1185">Reference proteome</keyword>
<dbReference type="CDD" id="cd04301">
    <property type="entry name" value="NAT_SF"/>
    <property type="match status" value="1"/>
</dbReference>
<keyword evidence="1 4" id="KW-0808">Transferase</keyword>
<gene>
    <name evidence="4" type="ORF">CHK_0500</name>
</gene>
<evidence type="ECO:0000256" key="1">
    <source>
        <dbReference type="ARBA" id="ARBA00022679"/>
    </source>
</evidence>
<dbReference type="InterPro" id="IPR016181">
    <property type="entry name" value="Acyl_CoA_acyltransferase"/>
</dbReference>